<dbReference type="PANTHER" id="PTHR22916:SF3">
    <property type="entry name" value="UDP-GLCNAC:BETAGAL BETA-1,3-N-ACETYLGLUCOSAMINYLTRANSFERASE-LIKE PROTEIN 1"/>
    <property type="match status" value="1"/>
</dbReference>
<evidence type="ECO:0000313" key="4">
    <source>
        <dbReference type="Proteomes" id="UP000270620"/>
    </source>
</evidence>
<reference evidence="3 4" key="1">
    <citation type="submission" date="2018-12" db="EMBL/GenBank/DDBJ databases">
        <title>Mangrovimonas spongiae sp. nov., a novel member of the genus Mangrovimonas isolated from marine sponge.</title>
        <authorList>
            <person name="Zhuang L."/>
            <person name="Luo L."/>
        </authorList>
    </citation>
    <scope>NUCLEOTIDE SEQUENCE [LARGE SCALE GENOMIC DNA]</scope>
    <source>
        <strain evidence="3 4">HN-E26</strain>
    </source>
</reference>
<dbReference type="Gene3D" id="3.90.550.10">
    <property type="entry name" value="Spore Coat Polysaccharide Biosynthesis Protein SpsA, Chain A"/>
    <property type="match status" value="1"/>
</dbReference>
<evidence type="ECO:0000259" key="2">
    <source>
        <dbReference type="Pfam" id="PF00535"/>
    </source>
</evidence>
<keyword evidence="1" id="KW-0812">Transmembrane</keyword>
<dbReference type="InterPro" id="IPR001173">
    <property type="entry name" value="Glyco_trans_2-like"/>
</dbReference>
<feature type="domain" description="Glycosyltransferase 2-like" evidence="2">
    <location>
        <begin position="11"/>
        <end position="139"/>
    </location>
</feature>
<keyword evidence="4" id="KW-1185">Reference proteome</keyword>
<organism evidence="3 4">
    <name type="scientific">Mangrovimonas spongiae</name>
    <dbReference type="NCBI Taxonomy" id="2494697"/>
    <lineage>
        <taxon>Bacteria</taxon>
        <taxon>Pseudomonadati</taxon>
        <taxon>Bacteroidota</taxon>
        <taxon>Flavobacteriia</taxon>
        <taxon>Flavobacteriales</taxon>
        <taxon>Flavobacteriaceae</taxon>
        <taxon>Mangrovimonas</taxon>
    </lineage>
</organism>
<proteinExistence type="predicted"/>
<dbReference type="GO" id="GO:0016758">
    <property type="term" value="F:hexosyltransferase activity"/>
    <property type="evidence" value="ECO:0007669"/>
    <property type="project" value="UniProtKB-ARBA"/>
</dbReference>
<gene>
    <name evidence="3" type="ORF">EJA19_05855</name>
</gene>
<name>A0A428K246_9FLAO</name>
<keyword evidence="1" id="KW-0472">Membrane</keyword>
<dbReference type="Proteomes" id="UP000270620">
    <property type="component" value="Unassembled WGS sequence"/>
</dbReference>
<dbReference type="OrthoDB" id="927791at2"/>
<evidence type="ECO:0000313" key="3">
    <source>
        <dbReference type="EMBL" id="RSK40499.1"/>
    </source>
</evidence>
<feature type="transmembrane region" description="Helical" evidence="1">
    <location>
        <begin position="304"/>
        <end position="325"/>
    </location>
</feature>
<keyword evidence="1" id="KW-1133">Transmembrane helix</keyword>
<keyword evidence="3" id="KW-0808">Transferase</keyword>
<dbReference type="Pfam" id="PF00535">
    <property type="entry name" value="Glycos_transf_2"/>
    <property type="match status" value="1"/>
</dbReference>
<evidence type="ECO:0000256" key="1">
    <source>
        <dbReference type="SAM" id="Phobius"/>
    </source>
</evidence>
<dbReference type="EMBL" id="RWBG01000002">
    <property type="protein sequence ID" value="RSK40499.1"/>
    <property type="molecule type" value="Genomic_DNA"/>
</dbReference>
<dbReference type="InterPro" id="IPR029044">
    <property type="entry name" value="Nucleotide-diphossugar_trans"/>
</dbReference>
<dbReference type="CDD" id="cd00761">
    <property type="entry name" value="Glyco_tranf_GTA_type"/>
    <property type="match status" value="1"/>
</dbReference>
<protein>
    <submittedName>
        <fullName evidence="3">Glycosyltransferase family 2 protein</fullName>
    </submittedName>
</protein>
<dbReference type="PANTHER" id="PTHR22916">
    <property type="entry name" value="GLYCOSYLTRANSFERASE"/>
    <property type="match status" value="1"/>
</dbReference>
<accession>A0A428K246</accession>
<dbReference type="SUPFAM" id="SSF53448">
    <property type="entry name" value="Nucleotide-diphospho-sugar transferases"/>
    <property type="match status" value="1"/>
</dbReference>
<comment type="caution">
    <text evidence="3">The sequence shown here is derived from an EMBL/GenBank/DDBJ whole genome shotgun (WGS) entry which is preliminary data.</text>
</comment>
<dbReference type="RefSeq" id="WP_125467414.1">
    <property type="nucleotide sequence ID" value="NZ_RWBG01000002.1"/>
</dbReference>
<sequence>MKEGAKTSLISIIIPIYNGASFIKTAYSVIINQKIEHFELIFVNNNSTDDSEVIIQSIQEQDSRVFLYHEAVQGAAAARNTGLKYAKGDYIYFFDVDDELFNNALKTLYSLLESNPLLDSVFGNTIKSTSNLKNTQISEQETLNFVVHKAPYYGVRWMNYSMLPGISSFLHRKNVFKKVGKFNTELLLGEDAAFHVKLGMMCDIGCIDKHVLLYFRHSASTVSKQNRLQPKEFTYWEPLVKEHLPFLLLNQVPLQFKTEVFKRVYGYLPKMLALTHGVKNRFKLKKKLKREILPLHLPWLLQPFIWITALTGSLNFYKFYFFYILNVYMKTIKNGS</sequence>
<dbReference type="AlphaFoldDB" id="A0A428K246"/>